<evidence type="ECO:0000256" key="6">
    <source>
        <dbReference type="SAM" id="MobiDB-lite"/>
    </source>
</evidence>
<dbReference type="GO" id="GO:0003677">
    <property type="term" value="F:DNA binding"/>
    <property type="evidence" value="ECO:0007669"/>
    <property type="project" value="UniProtKB-KW"/>
</dbReference>
<evidence type="ECO:0000313" key="8">
    <source>
        <dbReference type="Proteomes" id="UP000287651"/>
    </source>
</evidence>
<organism evidence="7 8">
    <name type="scientific">Ensete ventricosum</name>
    <name type="common">Abyssinian banana</name>
    <name type="synonym">Musa ensete</name>
    <dbReference type="NCBI Taxonomy" id="4639"/>
    <lineage>
        <taxon>Eukaryota</taxon>
        <taxon>Viridiplantae</taxon>
        <taxon>Streptophyta</taxon>
        <taxon>Embryophyta</taxon>
        <taxon>Tracheophyta</taxon>
        <taxon>Spermatophyta</taxon>
        <taxon>Magnoliopsida</taxon>
        <taxon>Liliopsida</taxon>
        <taxon>Zingiberales</taxon>
        <taxon>Musaceae</taxon>
        <taxon>Ensete</taxon>
    </lineage>
</organism>
<dbReference type="Proteomes" id="UP000287651">
    <property type="component" value="Unassembled WGS sequence"/>
</dbReference>
<evidence type="ECO:0000256" key="5">
    <source>
        <dbReference type="ARBA" id="ARBA00023242"/>
    </source>
</evidence>
<dbReference type="SUPFAM" id="SSF101936">
    <property type="entry name" value="DNA-binding pseudobarrel domain"/>
    <property type="match status" value="1"/>
</dbReference>
<accession>A0A426YK58</accession>
<dbReference type="GO" id="GO:0005634">
    <property type="term" value="C:nucleus"/>
    <property type="evidence" value="ECO:0007669"/>
    <property type="project" value="UniProtKB-SubCell"/>
</dbReference>
<dbReference type="Gene3D" id="2.40.330.10">
    <property type="entry name" value="DNA-binding pseudobarrel domain"/>
    <property type="match status" value="1"/>
</dbReference>
<reference evidence="7 8" key="1">
    <citation type="journal article" date="2014" name="Agronomy (Basel)">
        <title>A Draft Genome Sequence for Ensete ventricosum, the Drought-Tolerant Tree Against Hunger.</title>
        <authorList>
            <person name="Harrison J."/>
            <person name="Moore K.A."/>
            <person name="Paszkiewicz K."/>
            <person name="Jones T."/>
            <person name="Grant M."/>
            <person name="Ambacheew D."/>
            <person name="Muzemil S."/>
            <person name="Studholme D.J."/>
        </authorList>
    </citation>
    <scope>NUCLEOTIDE SEQUENCE [LARGE SCALE GENOMIC DNA]</scope>
</reference>
<evidence type="ECO:0000256" key="2">
    <source>
        <dbReference type="ARBA" id="ARBA00023015"/>
    </source>
</evidence>
<comment type="subcellular location">
    <subcellularLocation>
        <location evidence="1">Nucleus</location>
    </subcellularLocation>
</comment>
<feature type="region of interest" description="Disordered" evidence="6">
    <location>
        <begin position="1"/>
        <end position="47"/>
    </location>
</feature>
<keyword evidence="4" id="KW-0804">Transcription</keyword>
<name>A0A426YK58_ENSVE</name>
<keyword evidence="2" id="KW-0805">Transcription regulation</keyword>
<dbReference type="EMBL" id="AMZH03011881">
    <property type="protein sequence ID" value="RRT52060.1"/>
    <property type="molecule type" value="Genomic_DNA"/>
</dbReference>
<dbReference type="PANTHER" id="PTHR31384:SF79">
    <property type="entry name" value="AUXIN RESPONSE FACTOR 2"/>
    <property type="match status" value="1"/>
</dbReference>
<evidence type="ECO:0000256" key="4">
    <source>
        <dbReference type="ARBA" id="ARBA00023163"/>
    </source>
</evidence>
<comment type="caution">
    <text evidence="7">The sequence shown here is derived from an EMBL/GenBank/DDBJ whole genome shotgun (WGS) entry which is preliminary data.</text>
</comment>
<sequence length="157" mass="17199">MASSEVSVKGSSVGGGQSLSSGCSEPHEGAPVRGADAEGSMEYSGGAVSGKDSDDALYTELWLACAGPLVTIPRFGERVFYFPQGHIEQVEASTNQVADQQMPVYNLPWKIPYFAFVDYLIGDQDMSRQPPSQELVAKDLHRVEWRFRHIFRGNILS</sequence>
<evidence type="ECO:0000313" key="7">
    <source>
        <dbReference type="EMBL" id="RRT52060.1"/>
    </source>
</evidence>
<proteinExistence type="predicted"/>
<gene>
    <name evidence="7" type="ORF">B296_00050711</name>
</gene>
<dbReference type="GO" id="GO:0009725">
    <property type="term" value="P:response to hormone"/>
    <property type="evidence" value="ECO:0007669"/>
    <property type="project" value="InterPro"/>
</dbReference>
<dbReference type="PANTHER" id="PTHR31384">
    <property type="entry name" value="AUXIN RESPONSE FACTOR 4-RELATED"/>
    <property type="match status" value="1"/>
</dbReference>
<keyword evidence="5" id="KW-0539">Nucleus</keyword>
<evidence type="ECO:0008006" key="9">
    <source>
        <dbReference type="Google" id="ProtNLM"/>
    </source>
</evidence>
<protein>
    <recommendedName>
        <fullName evidence="9">Auxin response factor domain-containing protein</fullName>
    </recommendedName>
</protein>
<evidence type="ECO:0000256" key="3">
    <source>
        <dbReference type="ARBA" id="ARBA00023125"/>
    </source>
</evidence>
<feature type="compositionally biased region" description="Low complexity" evidence="6">
    <location>
        <begin position="1"/>
        <end position="11"/>
    </location>
</feature>
<dbReference type="InterPro" id="IPR015300">
    <property type="entry name" value="DNA-bd_pseudobarrel_sf"/>
</dbReference>
<keyword evidence="3" id="KW-0238">DNA-binding</keyword>
<evidence type="ECO:0000256" key="1">
    <source>
        <dbReference type="ARBA" id="ARBA00004123"/>
    </source>
</evidence>
<dbReference type="InterPro" id="IPR044835">
    <property type="entry name" value="ARF_plant"/>
</dbReference>
<dbReference type="GO" id="GO:0006355">
    <property type="term" value="P:regulation of DNA-templated transcription"/>
    <property type="evidence" value="ECO:0007669"/>
    <property type="project" value="InterPro"/>
</dbReference>
<dbReference type="AlphaFoldDB" id="A0A426YK58"/>